<evidence type="ECO:0000256" key="2">
    <source>
        <dbReference type="ARBA" id="ARBA00022448"/>
    </source>
</evidence>
<evidence type="ECO:0000256" key="5">
    <source>
        <dbReference type="ARBA" id="ARBA00023136"/>
    </source>
</evidence>
<dbReference type="Gene3D" id="3.40.190.10">
    <property type="entry name" value="Periplasmic binding protein-like II"/>
    <property type="match status" value="2"/>
</dbReference>
<dbReference type="KEGG" id="alj:G8D99_08340"/>
<dbReference type="PANTHER" id="PTHR30024">
    <property type="entry name" value="ALIPHATIC SULFONATES-BINDING PROTEIN-RELATED"/>
    <property type="match status" value="1"/>
</dbReference>
<name>A0A6G8S4R8_9GAMM</name>
<keyword evidence="5" id="KW-0472">Membrane</keyword>
<protein>
    <submittedName>
        <fullName evidence="6">ABC transporter substrate-binding protein</fullName>
    </submittedName>
</protein>
<evidence type="ECO:0000256" key="4">
    <source>
        <dbReference type="ARBA" id="ARBA00022519"/>
    </source>
</evidence>
<evidence type="ECO:0000256" key="3">
    <source>
        <dbReference type="ARBA" id="ARBA00022475"/>
    </source>
</evidence>
<dbReference type="SUPFAM" id="SSF53850">
    <property type="entry name" value="Periplasmic binding protein-like II"/>
    <property type="match status" value="1"/>
</dbReference>
<gene>
    <name evidence="6" type="ORF">G8D99_08340</name>
</gene>
<dbReference type="InterPro" id="IPR044527">
    <property type="entry name" value="NrtA/CpmA_ABC-bd_dom"/>
</dbReference>
<keyword evidence="7" id="KW-1185">Reference proteome</keyword>
<proteinExistence type="predicted"/>
<dbReference type="RefSeq" id="WP_166324377.1">
    <property type="nucleotide sequence ID" value="NZ_CP049916.1"/>
</dbReference>
<sequence>MPQLEKTEIQLGYIPLLDSVALLWAHHQHYFQDEGLNVTLVKEASWASLRDRLAYGILDAAHCLSAMLPAAALGEDQISIPLQTGLILSTNRAYVSLSQKHCYEWHISEQDRPEISASKLMQAIQSGQRVALAHVFKHSIHHYSLRQWLALANESFAKNLQLLTLPPPYMVEAIAAKTIDGFCVGEPWNIQAEVEGHSQIILQSQQIIPNIADKVLATTQEWAQLHPHTLTALQNAIQRAQHDLATLQHLDEVWALLKGLNIIRFPCSASIHVQAYHKIQQIIRCFGTQHIPQVEHFEWILQQMNHWDDLNLDAEKIKAIAQSCII</sequence>
<dbReference type="GO" id="GO:0012505">
    <property type="term" value="C:endomembrane system"/>
    <property type="evidence" value="ECO:0007669"/>
    <property type="project" value="UniProtKB-SubCell"/>
</dbReference>
<comment type="subcellular location">
    <subcellularLocation>
        <location evidence="1">Endomembrane system</location>
    </subcellularLocation>
</comment>
<keyword evidence="2" id="KW-0813">Transport</keyword>
<dbReference type="EMBL" id="CP049916">
    <property type="protein sequence ID" value="QIO09018.1"/>
    <property type="molecule type" value="Genomic_DNA"/>
</dbReference>
<dbReference type="Pfam" id="PF13379">
    <property type="entry name" value="NMT1_2"/>
    <property type="match status" value="1"/>
</dbReference>
<accession>A0A6G8S4R8</accession>
<keyword evidence="3" id="KW-1003">Cell membrane</keyword>
<reference evidence="6 7" key="1">
    <citation type="submission" date="2020-03" db="EMBL/GenBank/DDBJ databases">
        <authorList>
            <person name="Zhu W."/>
        </authorList>
    </citation>
    <scope>NUCLEOTIDE SEQUENCE [LARGE SCALE GENOMIC DNA]</scope>
    <source>
        <strain evidence="6 7">185</strain>
    </source>
</reference>
<dbReference type="PANTHER" id="PTHR30024:SF43">
    <property type="entry name" value="BLL4572 PROTEIN"/>
    <property type="match status" value="1"/>
</dbReference>
<evidence type="ECO:0000256" key="1">
    <source>
        <dbReference type="ARBA" id="ARBA00004308"/>
    </source>
</evidence>
<dbReference type="Proteomes" id="UP000501939">
    <property type="component" value="Chromosome"/>
</dbReference>
<dbReference type="CDD" id="cd13553">
    <property type="entry name" value="PBP2_NrtA_CpmA_like"/>
    <property type="match status" value="1"/>
</dbReference>
<evidence type="ECO:0000313" key="6">
    <source>
        <dbReference type="EMBL" id="QIO09018.1"/>
    </source>
</evidence>
<dbReference type="AlphaFoldDB" id="A0A6G8S4R8"/>
<evidence type="ECO:0000313" key="7">
    <source>
        <dbReference type="Proteomes" id="UP000501939"/>
    </source>
</evidence>
<keyword evidence="4" id="KW-0997">Cell inner membrane</keyword>
<organism evidence="6 7">
    <name type="scientific">Acinetobacter lanii</name>
    <dbReference type="NCBI Taxonomy" id="2715163"/>
    <lineage>
        <taxon>Bacteria</taxon>
        <taxon>Pseudomonadati</taxon>
        <taxon>Pseudomonadota</taxon>
        <taxon>Gammaproteobacteria</taxon>
        <taxon>Moraxellales</taxon>
        <taxon>Moraxellaceae</taxon>
        <taxon>Acinetobacter</taxon>
    </lineage>
</organism>